<comment type="caution">
    <text evidence="2">The sequence shown here is derived from an EMBL/GenBank/DDBJ whole genome shotgun (WGS) entry which is preliminary data.</text>
</comment>
<dbReference type="Gene3D" id="2.130.10.10">
    <property type="entry name" value="YVTN repeat-like/Quinoprotein amine dehydrogenase"/>
    <property type="match status" value="1"/>
</dbReference>
<evidence type="ECO:0000313" key="2">
    <source>
        <dbReference type="EMBL" id="CAB4004186.1"/>
    </source>
</evidence>
<name>A0A7D9EBB4_PARCT</name>
<dbReference type="EMBL" id="CACRXK020004829">
    <property type="protein sequence ID" value="CAB4004186.1"/>
    <property type="molecule type" value="Genomic_DNA"/>
</dbReference>
<dbReference type="OrthoDB" id="5980302at2759"/>
<dbReference type="PANTHER" id="PTHR44324">
    <property type="entry name" value="WD40 REPEAT DOMAIN 95"/>
    <property type="match status" value="1"/>
</dbReference>
<reference evidence="2" key="1">
    <citation type="submission" date="2020-04" db="EMBL/GenBank/DDBJ databases">
        <authorList>
            <person name="Alioto T."/>
            <person name="Alioto T."/>
            <person name="Gomez Garrido J."/>
        </authorList>
    </citation>
    <scope>NUCLEOTIDE SEQUENCE</scope>
    <source>
        <strain evidence="2">A484AB</strain>
    </source>
</reference>
<dbReference type="InterPro" id="IPR051242">
    <property type="entry name" value="WD-EF-hand_domain"/>
</dbReference>
<feature type="non-terminal residue" evidence="2">
    <location>
        <position position="1"/>
    </location>
</feature>
<evidence type="ECO:0000256" key="1">
    <source>
        <dbReference type="ARBA" id="ARBA00022737"/>
    </source>
</evidence>
<protein>
    <submittedName>
        <fullName evidence="2">WD repeat-containing 64-like</fullName>
    </submittedName>
</protein>
<dbReference type="InterPro" id="IPR001680">
    <property type="entry name" value="WD40_rpt"/>
</dbReference>
<dbReference type="Proteomes" id="UP001152795">
    <property type="component" value="Unassembled WGS sequence"/>
</dbReference>
<sequence>GYVMTWDIENFLENLSGSKDVETNDNLRSVDQVIYWRAHLNKIVAIEQVKDSDVLITASVDSSVRIWHQHTGHFIGFFGQPRLWHIPNATSIPSTPLRPYDIAEAPKKMPRQAKLVNNNKPKTNQTVDCPLTFDDERWRPFRYSARDETRSTQDNKKFFHSLTKPRHYNFHLDSSQSGVNDPAAVFRSLPVYKIDEPERLRTPAVNSSSWLTNPITGTAYAANKPIATMSNELSKNLDNLISRFPHAVHHRR</sequence>
<gene>
    <name evidence="2" type="ORF">PACLA_8A061058</name>
</gene>
<dbReference type="PROSITE" id="PS50294">
    <property type="entry name" value="WD_REPEATS_REGION"/>
    <property type="match status" value="1"/>
</dbReference>
<dbReference type="AlphaFoldDB" id="A0A7D9EBB4"/>
<dbReference type="SUPFAM" id="SSF50978">
    <property type="entry name" value="WD40 repeat-like"/>
    <property type="match status" value="1"/>
</dbReference>
<dbReference type="PANTHER" id="PTHR44324:SF2">
    <property type="entry name" value="WD REPEAT-CONTAINING PROTEIN 64"/>
    <property type="match status" value="1"/>
</dbReference>
<keyword evidence="1" id="KW-0677">Repeat</keyword>
<evidence type="ECO:0000313" key="3">
    <source>
        <dbReference type="Proteomes" id="UP001152795"/>
    </source>
</evidence>
<accession>A0A7D9EBB4</accession>
<dbReference type="InterPro" id="IPR015943">
    <property type="entry name" value="WD40/YVTN_repeat-like_dom_sf"/>
</dbReference>
<organism evidence="2 3">
    <name type="scientific">Paramuricea clavata</name>
    <name type="common">Red gorgonian</name>
    <name type="synonym">Violescent sea-whip</name>
    <dbReference type="NCBI Taxonomy" id="317549"/>
    <lineage>
        <taxon>Eukaryota</taxon>
        <taxon>Metazoa</taxon>
        <taxon>Cnidaria</taxon>
        <taxon>Anthozoa</taxon>
        <taxon>Octocorallia</taxon>
        <taxon>Malacalcyonacea</taxon>
        <taxon>Plexauridae</taxon>
        <taxon>Paramuricea</taxon>
    </lineage>
</organism>
<keyword evidence="3" id="KW-1185">Reference proteome</keyword>
<dbReference type="InterPro" id="IPR036322">
    <property type="entry name" value="WD40_repeat_dom_sf"/>
</dbReference>
<proteinExistence type="predicted"/>
<dbReference type="PROSITE" id="PS50082">
    <property type="entry name" value="WD_REPEATS_2"/>
    <property type="match status" value="1"/>
</dbReference>